<reference evidence="1 2" key="1">
    <citation type="submission" date="2024-08" db="EMBL/GenBank/DDBJ databases">
        <authorList>
            <person name="Lu H."/>
        </authorList>
    </citation>
    <scope>NUCLEOTIDE SEQUENCE [LARGE SCALE GENOMIC DNA]</scope>
    <source>
        <strain evidence="1 2">DXS20W</strain>
    </source>
</reference>
<proteinExistence type="predicted"/>
<organism evidence="1 2">
    <name type="scientific">Pelomonas lactea</name>
    <dbReference type="NCBI Taxonomy" id="3299030"/>
    <lineage>
        <taxon>Bacteria</taxon>
        <taxon>Pseudomonadati</taxon>
        <taxon>Pseudomonadota</taxon>
        <taxon>Betaproteobacteria</taxon>
        <taxon>Burkholderiales</taxon>
        <taxon>Sphaerotilaceae</taxon>
        <taxon>Roseateles</taxon>
    </lineage>
</organism>
<accession>A0ABW7GJB2</accession>
<evidence type="ECO:0000313" key="1">
    <source>
        <dbReference type="EMBL" id="MFG6462049.1"/>
    </source>
</evidence>
<name>A0ABW7GJB2_9BURK</name>
<dbReference type="EMBL" id="JBIGHX010000003">
    <property type="protein sequence ID" value="MFG6462049.1"/>
    <property type="molecule type" value="Genomic_DNA"/>
</dbReference>
<dbReference type="Proteomes" id="UP001606302">
    <property type="component" value="Unassembled WGS sequence"/>
</dbReference>
<evidence type="ECO:0000313" key="2">
    <source>
        <dbReference type="Proteomes" id="UP001606302"/>
    </source>
</evidence>
<dbReference type="RefSeq" id="WP_394510921.1">
    <property type="nucleotide sequence ID" value="NZ_JBIGHX010000003.1"/>
</dbReference>
<gene>
    <name evidence="1" type="ORF">ACG04Q_10750</name>
</gene>
<sequence length="128" mass="14416">MKRHANLVALAREHHQSLVMARWAKAATADEDAALTASERLRLAEFRGALARHASREEAIVGAIPEFAGLGLEAARLRAEHLELLDLMDRCGSQADLNRLGNRLEAHTRWEDREFFAQLEAYWSRSGQ</sequence>
<comment type="caution">
    <text evidence="1">The sequence shown here is derived from an EMBL/GenBank/DDBJ whole genome shotgun (WGS) entry which is preliminary data.</text>
</comment>
<protein>
    <recommendedName>
        <fullName evidence="3">Hemerythrin domain-containing protein</fullName>
    </recommendedName>
</protein>
<evidence type="ECO:0008006" key="3">
    <source>
        <dbReference type="Google" id="ProtNLM"/>
    </source>
</evidence>
<keyword evidence="2" id="KW-1185">Reference proteome</keyword>